<dbReference type="AlphaFoldDB" id="A0A1I8FJM0"/>
<dbReference type="Proteomes" id="UP000095280">
    <property type="component" value="Unplaced"/>
</dbReference>
<keyword evidence="1" id="KW-1185">Reference proteome</keyword>
<organism evidence="1 2">
    <name type="scientific">Macrostomum lignano</name>
    <dbReference type="NCBI Taxonomy" id="282301"/>
    <lineage>
        <taxon>Eukaryota</taxon>
        <taxon>Metazoa</taxon>
        <taxon>Spiralia</taxon>
        <taxon>Lophotrochozoa</taxon>
        <taxon>Platyhelminthes</taxon>
        <taxon>Rhabditophora</taxon>
        <taxon>Macrostomorpha</taxon>
        <taxon>Macrostomida</taxon>
        <taxon>Macrostomidae</taxon>
        <taxon>Macrostomum</taxon>
    </lineage>
</organism>
<name>A0A1I8FJM0_9PLAT</name>
<protein>
    <submittedName>
        <fullName evidence="2">Ig-like domain-containing protein</fullName>
    </submittedName>
</protein>
<evidence type="ECO:0000313" key="1">
    <source>
        <dbReference type="Proteomes" id="UP000095280"/>
    </source>
</evidence>
<evidence type="ECO:0000313" key="2">
    <source>
        <dbReference type="WBParaSite" id="maker-unitig_36699-snap-gene-0.2-mRNA-1"/>
    </source>
</evidence>
<dbReference type="WBParaSite" id="maker-unitig_36699-snap-gene-0.2-mRNA-1">
    <property type="protein sequence ID" value="maker-unitig_36699-snap-gene-0.2-mRNA-1"/>
    <property type="gene ID" value="maker-unitig_36699-snap-gene-0.2"/>
</dbReference>
<accession>A0A1I8FJM0</accession>
<sequence>SPWTSMYVTEMTCLFELRGRPSAPAGSCQSLSASSLAAWSRALEQAAQPRDSTGWSAIALSGLPSLVSSIALPAPPGESLMGDGNTASIMLENTLESRSPRVPLVTLRWCTRAETCCQPSWLAPIPPGEVRPPAPAGLLSLAIMSCRQAGGRGRLGQAPRAEGVAAADAMKTAKSSKMLPAAEQEADWELIILSLRS</sequence>
<proteinExistence type="predicted"/>
<reference evidence="2" key="1">
    <citation type="submission" date="2016-11" db="UniProtKB">
        <authorList>
            <consortium name="WormBaseParasite"/>
        </authorList>
    </citation>
    <scope>IDENTIFICATION</scope>
</reference>